<dbReference type="KEGG" id="msei:MSEDJ_47400"/>
<evidence type="ECO:0000313" key="7">
    <source>
        <dbReference type="Proteomes" id="UP000467193"/>
    </source>
</evidence>
<feature type="transmembrane region" description="Helical" evidence="5">
    <location>
        <begin position="427"/>
        <end position="449"/>
    </location>
</feature>
<evidence type="ECO:0000256" key="1">
    <source>
        <dbReference type="ARBA" id="ARBA00022741"/>
    </source>
</evidence>
<feature type="region of interest" description="Disordered" evidence="4">
    <location>
        <begin position="454"/>
        <end position="574"/>
    </location>
</feature>
<dbReference type="RefSeq" id="WP_163800246.1">
    <property type="nucleotide sequence ID" value="NZ_AP022588.1"/>
</dbReference>
<evidence type="ECO:0000256" key="2">
    <source>
        <dbReference type="ARBA" id="ARBA00022840"/>
    </source>
</evidence>
<dbReference type="SUPFAM" id="SSF53067">
    <property type="entry name" value="Actin-like ATPase domain"/>
    <property type="match status" value="1"/>
</dbReference>
<feature type="compositionally biased region" description="Pro residues" evidence="4">
    <location>
        <begin position="503"/>
        <end position="543"/>
    </location>
</feature>
<dbReference type="InterPro" id="IPR043129">
    <property type="entry name" value="ATPase_NBD"/>
</dbReference>
<feature type="compositionally biased region" description="Pro residues" evidence="4">
    <location>
        <begin position="563"/>
        <end position="574"/>
    </location>
</feature>
<evidence type="ECO:0000256" key="3">
    <source>
        <dbReference type="ARBA" id="ARBA00023186"/>
    </source>
</evidence>
<proteinExistence type="predicted"/>
<accession>A0A7I7QWF2</accession>
<evidence type="ECO:0000256" key="4">
    <source>
        <dbReference type="SAM" id="MobiDB-lite"/>
    </source>
</evidence>
<dbReference type="Gene3D" id="3.90.640.10">
    <property type="entry name" value="Actin, Chain A, domain 4"/>
    <property type="match status" value="1"/>
</dbReference>
<dbReference type="AlphaFoldDB" id="A0A7I7QWF2"/>
<dbReference type="PANTHER" id="PTHR42749:SF1">
    <property type="entry name" value="CELL SHAPE-DETERMINING PROTEIN MREB"/>
    <property type="match status" value="1"/>
</dbReference>
<keyword evidence="2" id="KW-0067">ATP-binding</keyword>
<dbReference type="Proteomes" id="UP000467193">
    <property type="component" value="Chromosome"/>
</dbReference>
<feature type="compositionally biased region" description="Low complexity" evidence="4">
    <location>
        <begin position="485"/>
        <end position="502"/>
    </location>
</feature>
<dbReference type="GO" id="GO:0140662">
    <property type="term" value="F:ATP-dependent protein folding chaperone"/>
    <property type="evidence" value="ECO:0007669"/>
    <property type="project" value="InterPro"/>
</dbReference>
<organism evidence="6 7">
    <name type="scientific">Mycolicibacterium sediminis</name>
    <dbReference type="NCBI Taxonomy" id="1286180"/>
    <lineage>
        <taxon>Bacteria</taxon>
        <taxon>Bacillati</taxon>
        <taxon>Actinomycetota</taxon>
        <taxon>Actinomycetes</taxon>
        <taxon>Mycobacteriales</taxon>
        <taxon>Mycobacteriaceae</taxon>
        <taxon>Mycolicibacterium</taxon>
    </lineage>
</organism>
<sequence>MTDGRGLSVGAGFLTAVSVGRAAVRRTAVLTSYGHRPSEVGVPSENPRLVERGLVLTDFVDRVGDPVALVASDGSSHRAEVVLADALRAMLLALGPSGAPVGIAYPAHWRPTAVEALRGAVSAVPEFRAPVQLIPDARAALVAVRQDPGVPTRGVIALCDLGGTGTGITLVDAAADFTPIAPTTRHLDLSGDLVDQALLRHVIAELSSAPDLTGTSAIGSLARLRAECRSARERLSANAVTSLPGPGGEIRLTRPELDETMRGPLAGFAAELGDVLARNGVRGADLAAVVTVGGLARTPLVTTTLSEHFRVPIVVARHPELSAAIGAGTSAARATVVDGPTSVAPAAAVVAAASAPTGLAPAAAAAPTVGGSAPALAWSEADDDIPDVIPGPDYDPEAEAGDARPQVAFAEPEPVERRPVPWHRSPVVAMAAGLAVVLAVIAVALVVVLGDDDESTAPTETTVPATSSAPGNEPSQPAPAPEPAPGTVEAPAPAPPAIVTEQAPPPPVPTQAPPPSTEAPPPPPATTEAPPPPATTTDAPPPSSSTRPPVIPTLPYQTIPGLPFVPSPFQPQQP</sequence>
<feature type="compositionally biased region" description="Polar residues" evidence="4">
    <location>
        <begin position="456"/>
        <end position="470"/>
    </location>
</feature>
<gene>
    <name evidence="6" type="ORF">MSEDJ_47400</name>
</gene>
<keyword evidence="5" id="KW-0812">Transmembrane</keyword>
<dbReference type="PANTHER" id="PTHR42749">
    <property type="entry name" value="CELL SHAPE-DETERMINING PROTEIN MREB"/>
    <property type="match status" value="1"/>
</dbReference>
<keyword evidence="3" id="KW-0143">Chaperone</keyword>
<reference evidence="6 7" key="1">
    <citation type="journal article" date="2019" name="Emerg. Microbes Infect.">
        <title>Comprehensive subspecies identification of 175 nontuberculous mycobacteria species based on 7547 genomic profiles.</title>
        <authorList>
            <person name="Matsumoto Y."/>
            <person name="Kinjo T."/>
            <person name="Motooka D."/>
            <person name="Nabeya D."/>
            <person name="Jung N."/>
            <person name="Uechi K."/>
            <person name="Horii T."/>
            <person name="Iida T."/>
            <person name="Fujita J."/>
            <person name="Nakamura S."/>
        </authorList>
    </citation>
    <scope>NUCLEOTIDE SEQUENCE [LARGE SCALE GENOMIC DNA]</scope>
    <source>
        <strain evidence="6 7">JCM 17899</strain>
    </source>
</reference>
<dbReference type="GO" id="GO:0005524">
    <property type="term" value="F:ATP binding"/>
    <property type="evidence" value="ECO:0007669"/>
    <property type="project" value="UniProtKB-KW"/>
</dbReference>
<keyword evidence="5" id="KW-0472">Membrane</keyword>
<protein>
    <submittedName>
        <fullName evidence="6">Molecular chaperone</fullName>
    </submittedName>
</protein>
<keyword evidence="1" id="KW-0547">Nucleotide-binding</keyword>
<keyword evidence="7" id="KW-1185">Reference proteome</keyword>
<dbReference type="Pfam" id="PF00012">
    <property type="entry name" value="HSP70"/>
    <property type="match status" value="1"/>
</dbReference>
<feature type="region of interest" description="Disordered" evidence="4">
    <location>
        <begin position="382"/>
        <end position="418"/>
    </location>
</feature>
<dbReference type="InterPro" id="IPR013126">
    <property type="entry name" value="Hsp_70_fam"/>
</dbReference>
<evidence type="ECO:0000256" key="5">
    <source>
        <dbReference type="SAM" id="Phobius"/>
    </source>
</evidence>
<dbReference type="EMBL" id="AP022588">
    <property type="protein sequence ID" value="BBY30644.1"/>
    <property type="molecule type" value="Genomic_DNA"/>
</dbReference>
<dbReference type="Gene3D" id="3.30.420.40">
    <property type="match status" value="2"/>
</dbReference>
<keyword evidence="5" id="KW-1133">Transmembrane helix</keyword>
<name>A0A7I7QWF2_9MYCO</name>
<dbReference type="CDD" id="cd10170">
    <property type="entry name" value="ASKHA_NBD_HSP70"/>
    <property type="match status" value="1"/>
</dbReference>
<evidence type="ECO:0000313" key="6">
    <source>
        <dbReference type="EMBL" id="BBY30644.1"/>
    </source>
</evidence>